<dbReference type="GeneID" id="9683004"/>
<dbReference type="Pfam" id="PF03568">
    <property type="entry name" value="Separin_C"/>
    <property type="match status" value="1"/>
</dbReference>
<feature type="region of interest" description="Disordered" evidence="1">
    <location>
        <begin position="1158"/>
        <end position="1181"/>
    </location>
</feature>
<evidence type="ECO:0000256" key="1">
    <source>
        <dbReference type="SAM" id="MobiDB-lite"/>
    </source>
</evidence>
<proteinExistence type="predicted"/>
<dbReference type="InterPro" id="IPR057466">
    <property type="entry name" value="CFAP46_TPR"/>
</dbReference>
<protein>
    <submittedName>
        <fullName evidence="2">Predicted protein</fullName>
    </submittedName>
</protein>
<feature type="compositionally biased region" description="Basic and acidic residues" evidence="1">
    <location>
        <begin position="1830"/>
        <end position="1854"/>
    </location>
</feature>
<dbReference type="RefSeq" id="XP_003058060.1">
    <property type="nucleotide sequence ID" value="XM_003058014.1"/>
</dbReference>
<dbReference type="PANTHER" id="PTHR15977:SF15">
    <property type="entry name" value="CILIA- AND FLAGELLA-ASSOCIATED PROTEIN 46"/>
    <property type="match status" value="1"/>
</dbReference>
<keyword evidence="3" id="KW-1185">Reference proteome</keyword>
<feature type="region of interest" description="Disordered" evidence="1">
    <location>
        <begin position="1791"/>
        <end position="1872"/>
    </location>
</feature>
<feature type="region of interest" description="Disordered" evidence="1">
    <location>
        <begin position="1397"/>
        <end position="1429"/>
    </location>
</feature>
<dbReference type="GO" id="GO:0035082">
    <property type="term" value="P:axoneme assembly"/>
    <property type="evidence" value="ECO:0007669"/>
    <property type="project" value="InterPro"/>
</dbReference>
<dbReference type="KEGG" id="mpp:MICPUCDRAFT_57150"/>
<dbReference type="eggNOG" id="ENOG502QS2Z">
    <property type="taxonomic scope" value="Eukaryota"/>
</dbReference>
<organism evidence="3">
    <name type="scientific">Micromonas pusilla (strain CCMP1545)</name>
    <name type="common">Picoplanktonic green alga</name>
    <dbReference type="NCBI Taxonomy" id="564608"/>
    <lineage>
        <taxon>Eukaryota</taxon>
        <taxon>Viridiplantae</taxon>
        <taxon>Chlorophyta</taxon>
        <taxon>Mamiellophyceae</taxon>
        <taxon>Mamiellales</taxon>
        <taxon>Mamiellaceae</taxon>
        <taxon>Micromonas</taxon>
    </lineage>
</organism>
<dbReference type="OrthoDB" id="68437at2759"/>
<dbReference type="Pfam" id="PF25439">
    <property type="entry name" value="TPR_CFAP46_N"/>
    <property type="match status" value="1"/>
</dbReference>
<accession>C1MQ41</accession>
<sequence length="2404" mass="260461">MLPLPEAIRLSLNEATSRSDAELLRRTYQDVLISLEGPSEERVGRDILVLCAETALKVGSSDIAADVLEIYFLEANKLWSDDPESLGQLELKDQFVCRAWYAKALLLSEATVGLKGEPLVESVHAALKCLSEGLEVALGDPRYLFLVYDASVHYWKISRPLQKPGTRKHLIETSSAITKALESVSGHEEWKIHNLRLHALCLSDGENHDDALKAASDAHELCKASAPSLAPLAVKLRTHVGSLSGKKEAEGDGVEGAITTLQLARSGMFSDPEALKEALMEAWKKVDPAAELLGEAKDESSNGADFEVVAEIGWVAAQNGLVELATWCSQRAPGTRSELTSNLNALNGLEDKRGTLAPVALQVHKDVANSAAQVLAAFVRLQDVAGIQDACQLMWMASLPLQQPEQRHRLTRIFAAAVKALEAVSSSMNRLRTALHLELAYCYLAEHMVVEANVQVSKALALDYVSPAEEVELTEYERPLDRFLVPLARVLALKGSLYEDPEGVEDQALQLAEQARDAKTLKVKSDLLQRAVAKLVMLDPLPPPTEEFEGDAGEKKLLRRAAKARATVWGTIAKVAMEAKMTSLVHQVAVHVLEITGWDPVRDKDMILLQVEVNFIDGLACTDILASKGLQSVPPKTIETEGEFIGDTIDELQNTATSAFIKAARLGATVSESWAVMNAASHVWNNYIALTKSHRYAELLPATDPLFAELFKLEDCDPSLLGNFAHLVSSGYEHAALLTVGDVDTAEEERVTDYKTLLEMHASHTFEVSDEINKGIETCKSVLARVDDKNKHRLSAMQARLQVRLGAALDVKVEDDPVAQVWAMIEQVAQPGKEPAAAGEIVSQAMSLLRPEDSEVAGDLEVWARLGDAAYNAKAYGPAIESCKQAVELAAKLDPDAPSQMWYWAGVAECAYGNGIVALIRPEVQDQTAQDALKQKAVEHFVEASKHGRHALRSDIVYYAARCFWNTATGFMTTAATRSTIAEPLETILDACRATKVNDFRFMQSMFLLLFDCLEDKSSWAEGARQIEAAFSFLPDTEHQPLWEYKVLFMTVMGESVIDELSKITKYDEEMQAKVWATVAAQAKDPVDALKAHKKAIHVLDNQPWIKVDFMIDFAEWIDASGQSASDAEDVLLSAMDILLEIDNGGTEDGDGLFETSRSFSSNTGRSIPATPEASMKSLGSSTKFVSSGTQLRTTLRASDEKEGPQPPARLGTKQMRQIIRVFLMLGKLSGNNFERSDHLLMAQHYALRMLKESIVEAVSVAESPSESVEVSIPETLEEWATFQLSEGLLAQIQKNTGALEMSMDSIGRPELFLAHLEYLCAGLESSSRHLHCLSVWQLGVLVAKVVAKNDSLVTVSHLRLASVSDVLLLSSAAVMHEDLAGNLEITAEELAQGREEVKQRERLQQPSTLTSRAPRITSRRGTPELQSTADSSKLLRPFALRDYWLARGAYLVKRGALAAATVLLQEAIGHAHAHDDPEVEAKAYFHLAKCAAYGNKPVDAIKLQHRGQVCGGDVVFWGENLADYTKYKLSTRNGKLSAKESLTTALKILRGRLRISSRGSTLDSNQVMANLLIELCHVMEADVVDANATEGNATEQYSHAMKAITEAISILHECGGGGDLVKALMTKVTLMYKEPSVSGDPRPRLENIKTVIREAEVEAERLFTAACTGSLNPLSTSLPAARVLAAVKNARADCLLEIAHAAKAHEAQDKEKNRPAFPSFQGTDASAVRAFLDEITPETFSSVLGPIEEAVVAASEASNLHKNSSSIDSLHVLGEALIASYNIQTRGKVWIEPPAPPVPPVEGEEDEKAEENAESGQGDQAEGEPDGAGAKDAESGEGKIVDQSEVGSEKDFEAQSVAPEEDKIAQPELGPDLMKPRAIRVLEQAIELGLKSGKYSIVSKAATHLACAYGSTDHVNAAASLALAQSCRVVEAHLSLFKSAAGEQDVESLIIQNQKTMDETLSDSSSSKYSKSLMERLQSSCKAWRRLSIKPEQCLTTPPALPEGLIVFSVQWLVGRGGENSLAITCHSDKDGESGAYVARADLTQLLAATELVTNYRAALEKELSEVVHPKEHDAVFATLSVQAGWGEVCKATEWLLAPILNAWKSFLGADGAVGRKIVILLDEVLAALPVEALEVLNGADSVSRDFSLHVLLQRIAETKGQSAIPATEMTYMVDLRYEEAPGAALEAGAEEDAEATSPSLTTRFEELKSQFGSNWSGVMGSLDGIPGEGECQRAMIGAKSLLYYGHGRFLSYVPPSAIACVDLSACRLAILAGNSVNEASHKKQDRLDGRKTQEELALENPYKTAALLSLRGVNTVVVPTYSCTAAGNAKTLASVLSARGTEDVVDISTAVWKSSDPDPEEEAEAAAEGEAGEEGEVADEASGPPFSKFNFVVYGLPSVSFA</sequence>
<dbReference type="EMBL" id="GG663738">
    <property type="protein sequence ID" value="EEH58011.1"/>
    <property type="molecule type" value="Genomic_DNA"/>
</dbReference>
<gene>
    <name evidence="2" type="ORF">MICPUCDRAFT_57150</name>
</gene>
<feature type="region of interest" description="Disordered" evidence="1">
    <location>
        <begin position="2355"/>
        <end position="2389"/>
    </location>
</feature>
<reference evidence="2 3" key="1">
    <citation type="journal article" date="2009" name="Science">
        <title>Green evolution and dynamic adaptations revealed by genomes of the marine picoeukaryotes Micromonas.</title>
        <authorList>
            <person name="Worden A.Z."/>
            <person name="Lee J.H."/>
            <person name="Mock T."/>
            <person name="Rouze P."/>
            <person name="Simmons M.P."/>
            <person name="Aerts A.L."/>
            <person name="Allen A.E."/>
            <person name="Cuvelier M.L."/>
            <person name="Derelle E."/>
            <person name="Everett M.V."/>
            <person name="Foulon E."/>
            <person name="Grimwood J."/>
            <person name="Gundlach H."/>
            <person name="Henrissat B."/>
            <person name="Napoli C."/>
            <person name="McDonald S.M."/>
            <person name="Parker M.S."/>
            <person name="Rombauts S."/>
            <person name="Salamov A."/>
            <person name="Von Dassow P."/>
            <person name="Badger J.H."/>
            <person name="Coutinho P.M."/>
            <person name="Demir E."/>
            <person name="Dubchak I."/>
            <person name="Gentemann C."/>
            <person name="Eikrem W."/>
            <person name="Gready J.E."/>
            <person name="John U."/>
            <person name="Lanier W."/>
            <person name="Lindquist E.A."/>
            <person name="Lucas S."/>
            <person name="Mayer K.F."/>
            <person name="Moreau H."/>
            <person name="Not F."/>
            <person name="Otillar R."/>
            <person name="Panaud O."/>
            <person name="Pangilinan J."/>
            <person name="Paulsen I."/>
            <person name="Piegu B."/>
            <person name="Poliakov A."/>
            <person name="Robbens S."/>
            <person name="Schmutz J."/>
            <person name="Toulza E."/>
            <person name="Wyss T."/>
            <person name="Zelensky A."/>
            <person name="Zhou K."/>
            <person name="Armbrust E.V."/>
            <person name="Bhattacharya D."/>
            <person name="Goodenough U.W."/>
            <person name="Van de Peer Y."/>
            <person name="Grigoriev I.V."/>
        </authorList>
    </citation>
    <scope>NUCLEOTIDE SEQUENCE [LARGE SCALE GENOMIC DNA]</scope>
    <source>
        <strain evidence="2 3">CCMP1545</strain>
    </source>
</reference>
<name>C1MQ41_MICPC</name>
<dbReference type="PANTHER" id="PTHR15977">
    <property type="entry name" value="CILIA- AND FLAGELLA-ASSOCIATED PROTEIN 46"/>
    <property type="match status" value="1"/>
</dbReference>
<feature type="compositionally biased region" description="Acidic residues" evidence="1">
    <location>
        <begin position="1803"/>
        <end position="1814"/>
    </location>
</feature>
<evidence type="ECO:0000313" key="2">
    <source>
        <dbReference type="EMBL" id="EEH58011.1"/>
    </source>
</evidence>
<evidence type="ECO:0000313" key="3">
    <source>
        <dbReference type="Proteomes" id="UP000001876"/>
    </source>
</evidence>
<feature type="compositionally biased region" description="Acidic residues" evidence="1">
    <location>
        <begin position="2359"/>
        <end position="2381"/>
    </location>
</feature>
<dbReference type="GO" id="GO:0060294">
    <property type="term" value="P:cilium movement involved in cell motility"/>
    <property type="evidence" value="ECO:0007669"/>
    <property type="project" value="InterPro"/>
</dbReference>
<dbReference type="STRING" id="564608.C1MQ41"/>
<dbReference type="Proteomes" id="UP000001876">
    <property type="component" value="Unassembled WGS sequence"/>
</dbReference>
<dbReference type="InterPro" id="IPR039586">
    <property type="entry name" value="CFAP46"/>
</dbReference>
<dbReference type="OMA" id="EEFWYNS"/>